<dbReference type="InterPro" id="IPR035965">
    <property type="entry name" value="PAS-like_dom_sf"/>
</dbReference>
<dbReference type="CDD" id="cd00130">
    <property type="entry name" value="PAS"/>
    <property type="match status" value="1"/>
</dbReference>
<feature type="domain" description="EAL" evidence="3">
    <location>
        <begin position="436"/>
        <end position="691"/>
    </location>
</feature>
<sequence>MPVTDRPYSILPPSDDPPALPGPEAARGESEAYFRSLVENARDVIHVINADRTTRYITPSVKRLLGYEPEELIGANVMDLVHPEDAARILEELVRARAVPSTGLPLEVRVRHRDGSWRIFEGVGRNLLLDPVVRGVVVNSRDVTERRRRDDQIRRLAAIPEQSPNPLLECDLAGAPQYVNPAAERLILDMRLDGPAALLPRDHESLIRRCLQQSAGIRHREATVGPRVFTWTYHPQPSLNAVHVFGEEVTEQKRVEDRLIHQALHDPLTGLPNRHLFMERLTTALLRVRRRESGVCAVLFLDLDRFKVVNDSLGHHVGDELLNVVADRIRAAVRLTDTVARFGGDEFAVLLDGLEAAGEATLIAGRVASSLAEPVTLGDYELFTAASIGIALAESGGERPEDLLRNADMAMYRAKSSATLSCEVFDAEMHARAVERLSLETDLRRALSRDEFSLVYQPIVSLRTGAMVGLEALLRWDHPLRGRISPADFVGVAEETGIILPLGVWVLNAACAQLAEWRREFRDARIALSVNLSAKQLGQRDLVDVIRAALRDTGLDPRHLKLEITESAIIDNPGSAGAMLRQLKEIGIQVQMDDFGTGYSSLSSLHTLPLDGLKIDRSFVSRVPGEPATTQMVATIATLAHGLGLAVIAEGVETVEQMELVRSLNCEYAQGYMISRPLDPEGIRALLAEQRRW</sequence>
<dbReference type="Pfam" id="PF08447">
    <property type="entry name" value="PAS_3"/>
    <property type="match status" value="1"/>
</dbReference>
<evidence type="ECO:0000259" key="4">
    <source>
        <dbReference type="PROSITE" id="PS50887"/>
    </source>
</evidence>
<dbReference type="PROSITE" id="PS50112">
    <property type="entry name" value="PAS"/>
    <property type="match status" value="1"/>
</dbReference>
<dbReference type="Gene3D" id="3.20.20.450">
    <property type="entry name" value="EAL domain"/>
    <property type="match status" value="1"/>
</dbReference>
<accession>A0A841GY32</accession>
<dbReference type="PROSITE" id="PS50887">
    <property type="entry name" value="GGDEF"/>
    <property type="match status" value="1"/>
</dbReference>
<protein>
    <submittedName>
        <fullName evidence="5">Diguanylate cyclase (GGDEF)-like protein/PAS domain S-box-containing protein</fullName>
    </submittedName>
</protein>
<dbReference type="InterPro" id="IPR035919">
    <property type="entry name" value="EAL_sf"/>
</dbReference>
<dbReference type="SUPFAM" id="SSF55073">
    <property type="entry name" value="Nucleotide cyclase"/>
    <property type="match status" value="1"/>
</dbReference>
<evidence type="ECO:0000259" key="2">
    <source>
        <dbReference type="PROSITE" id="PS50112"/>
    </source>
</evidence>
<keyword evidence="6" id="KW-1185">Reference proteome</keyword>
<dbReference type="CDD" id="cd01949">
    <property type="entry name" value="GGDEF"/>
    <property type="match status" value="1"/>
</dbReference>
<dbReference type="Proteomes" id="UP000582837">
    <property type="component" value="Unassembled WGS sequence"/>
</dbReference>
<dbReference type="NCBIfam" id="TIGR00254">
    <property type="entry name" value="GGDEF"/>
    <property type="match status" value="1"/>
</dbReference>
<dbReference type="Pfam" id="PF00990">
    <property type="entry name" value="GGDEF"/>
    <property type="match status" value="1"/>
</dbReference>
<dbReference type="SMART" id="SM00267">
    <property type="entry name" value="GGDEF"/>
    <property type="match status" value="1"/>
</dbReference>
<dbReference type="FunFam" id="3.20.20.450:FF:000001">
    <property type="entry name" value="Cyclic di-GMP phosphodiesterase yahA"/>
    <property type="match status" value="1"/>
</dbReference>
<dbReference type="InterPro" id="IPR013655">
    <property type="entry name" value="PAS_fold_3"/>
</dbReference>
<dbReference type="RefSeq" id="WP_170034504.1">
    <property type="nucleotide sequence ID" value="NZ_JABDTL010000001.1"/>
</dbReference>
<dbReference type="PANTHER" id="PTHR44757">
    <property type="entry name" value="DIGUANYLATE CYCLASE DGCP"/>
    <property type="match status" value="1"/>
</dbReference>
<name>A0A841GY32_9BACT</name>
<dbReference type="SUPFAM" id="SSF141868">
    <property type="entry name" value="EAL domain-like"/>
    <property type="match status" value="1"/>
</dbReference>
<proteinExistence type="predicted"/>
<evidence type="ECO:0000259" key="3">
    <source>
        <dbReference type="PROSITE" id="PS50883"/>
    </source>
</evidence>
<dbReference type="AlphaFoldDB" id="A0A841GY32"/>
<dbReference type="Gene3D" id="3.30.450.20">
    <property type="entry name" value="PAS domain"/>
    <property type="match status" value="2"/>
</dbReference>
<comment type="caution">
    <text evidence="5">The sequence shown here is derived from an EMBL/GenBank/DDBJ whole genome shotgun (WGS) entry which is preliminary data.</text>
</comment>
<evidence type="ECO:0000313" key="6">
    <source>
        <dbReference type="Proteomes" id="UP000582837"/>
    </source>
</evidence>
<dbReference type="Gene3D" id="3.30.70.270">
    <property type="match status" value="1"/>
</dbReference>
<evidence type="ECO:0000313" key="5">
    <source>
        <dbReference type="EMBL" id="MBB6070657.1"/>
    </source>
</evidence>
<feature type="region of interest" description="Disordered" evidence="1">
    <location>
        <begin position="1"/>
        <end position="26"/>
    </location>
</feature>
<dbReference type="SMART" id="SM00052">
    <property type="entry name" value="EAL"/>
    <property type="match status" value="1"/>
</dbReference>
<dbReference type="InterPro" id="IPR043128">
    <property type="entry name" value="Rev_trsase/Diguanyl_cyclase"/>
</dbReference>
<organism evidence="5 6">
    <name type="scientific">Longimicrobium terrae</name>
    <dbReference type="NCBI Taxonomy" id="1639882"/>
    <lineage>
        <taxon>Bacteria</taxon>
        <taxon>Pseudomonadati</taxon>
        <taxon>Gemmatimonadota</taxon>
        <taxon>Longimicrobiia</taxon>
        <taxon>Longimicrobiales</taxon>
        <taxon>Longimicrobiaceae</taxon>
        <taxon>Longimicrobium</taxon>
    </lineage>
</organism>
<dbReference type="Pfam" id="PF00563">
    <property type="entry name" value="EAL"/>
    <property type="match status" value="1"/>
</dbReference>
<dbReference type="InterPro" id="IPR029787">
    <property type="entry name" value="Nucleotide_cyclase"/>
</dbReference>
<feature type="domain" description="GGDEF" evidence="4">
    <location>
        <begin position="294"/>
        <end position="427"/>
    </location>
</feature>
<dbReference type="InterPro" id="IPR001633">
    <property type="entry name" value="EAL_dom"/>
</dbReference>
<dbReference type="InterPro" id="IPR000160">
    <property type="entry name" value="GGDEF_dom"/>
</dbReference>
<dbReference type="SMART" id="SM00091">
    <property type="entry name" value="PAS"/>
    <property type="match status" value="2"/>
</dbReference>
<evidence type="ECO:0000256" key="1">
    <source>
        <dbReference type="SAM" id="MobiDB-lite"/>
    </source>
</evidence>
<dbReference type="SUPFAM" id="SSF55785">
    <property type="entry name" value="PYP-like sensor domain (PAS domain)"/>
    <property type="match status" value="1"/>
</dbReference>
<dbReference type="NCBIfam" id="TIGR00229">
    <property type="entry name" value="sensory_box"/>
    <property type="match status" value="1"/>
</dbReference>
<gene>
    <name evidence="5" type="ORF">HNQ61_002278</name>
</gene>
<dbReference type="InterPro" id="IPR052155">
    <property type="entry name" value="Biofilm_reg_signaling"/>
</dbReference>
<dbReference type="InterPro" id="IPR000014">
    <property type="entry name" value="PAS"/>
</dbReference>
<dbReference type="PROSITE" id="PS50883">
    <property type="entry name" value="EAL"/>
    <property type="match status" value="1"/>
</dbReference>
<reference evidence="5 6" key="1">
    <citation type="submission" date="2020-08" db="EMBL/GenBank/DDBJ databases">
        <title>Genomic Encyclopedia of Type Strains, Phase IV (KMG-IV): sequencing the most valuable type-strain genomes for metagenomic binning, comparative biology and taxonomic classification.</title>
        <authorList>
            <person name="Goeker M."/>
        </authorList>
    </citation>
    <scope>NUCLEOTIDE SEQUENCE [LARGE SCALE GENOMIC DNA]</scope>
    <source>
        <strain evidence="5 6">DSM 29007</strain>
    </source>
</reference>
<dbReference type="EMBL" id="JACHIA010000005">
    <property type="protein sequence ID" value="MBB6070657.1"/>
    <property type="molecule type" value="Genomic_DNA"/>
</dbReference>
<feature type="domain" description="PAS" evidence="2">
    <location>
        <begin position="30"/>
        <end position="93"/>
    </location>
</feature>
<dbReference type="CDD" id="cd01948">
    <property type="entry name" value="EAL"/>
    <property type="match status" value="1"/>
</dbReference>
<dbReference type="PANTHER" id="PTHR44757:SF2">
    <property type="entry name" value="BIOFILM ARCHITECTURE MAINTENANCE PROTEIN MBAA"/>
    <property type="match status" value="1"/>
</dbReference>